<evidence type="ECO:0000313" key="2">
    <source>
        <dbReference type="Proteomes" id="UP000886520"/>
    </source>
</evidence>
<keyword evidence="2" id="KW-1185">Reference proteome</keyword>
<gene>
    <name evidence="1" type="ORF">GOP47_0003416</name>
</gene>
<sequence>MGEQINPSATYPTIEDIHNALKIAVDDALAAVKYEAGSEGWPPTLFTAEDQTKAVVADQGVLEKKIRQLTIEMMGLLRLDHHTDSYVLALACQLHHLYSIYFTGRPQIWRDCNPNAVVGALAYKAIRVDCGRLWPEGCWIGTLHKPNPTWLSEQEYTSVVGDIEYAVEYKKMLHRLGYAPLTAPTKEALDKIWHDLYILNIDLSSTGPPPPPLPPILPISPLDKYAVVSYVQCADRTKPPATWTAEVDSVLTALVQSGIITEKVLWFDKLASRQYKDSQLWWGASATMQFLFNPVIVILPRMSEHSSFAPSVGSSIWGADEAVDAMYKCFLAHAHNCKECQSSFALKWALQQDHVIPAASLRTWPRVEHALGASGLGLFTSETTYSALVACLTCAFAMFGAILKNYRALYHALKADATPLPSTYVREDGSILVAGWVIVSCSRWHYSFDELVNMDMEPLKEMASCLMELHHLFCQLQSPRLVTLGRTSQNGINMLVYEGSRLPELPGLFYLKDEEDVDVPTLARFNTNNTYRLFLSHRDEPEDVVVALHHHWALAEIQKNQPQEDIITTSFVAARHRALSTLVYTKAAQAPCYAWDDKLVAAILLSLPNLFAEAVTYWNKGSEWLTHLSSEVLLEVGITDQNIIEWEPNALIVALAMLKDDYNLHRLVPRPSTGIHKAMDRPVKVQSLEGDGCHFKSFAAFFLGQLPHTSLDALCFRNAENMKVKEWVYKMLQDGALCNINVVVLRSLLPAGESKDKLHCWHCRNRRGENRNNAGVVIDFAALQQFVDDILSNDQSEPCAMWGLGSFDPLNLGDLCDEDSFFGERPDTVAVLLKRRQSTDDSAGSTSFLHAYALANFCILGSRHTHKCNDCHAIIILEKDHGKPMAMWTIIPLLGYKLPHEFIPGFAEIR</sequence>
<proteinExistence type="predicted"/>
<dbReference type="Proteomes" id="UP000886520">
    <property type="component" value="Chromosome 3"/>
</dbReference>
<evidence type="ECO:0000313" key="1">
    <source>
        <dbReference type="EMBL" id="KAI5083673.1"/>
    </source>
</evidence>
<organism evidence="1 2">
    <name type="scientific">Adiantum capillus-veneris</name>
    <name type="common">Maidenhair fern</name>
    <dbReference type="NCBI Taxonomy" id="13818"/>
    <lineage>
        <taxon>Eukaryota</taxon>
        <taxon>Viridiplantae</taxon>
        <taxon>Streptophyta</taxon>
        <taxon>Embryophyta</taxon>
        <taxon>Tracheophyta</taxon>
        <taxon>Polypodiopsida</taxon>
        <taxon>Polypodiidae</taxon>
        <taxon>Polypodiales</taxon>
        <taxon>Pteridineae</taxon>
        <taxon>Pteridaceae</taxon>
        <taxon>Vittarioideae</taxon>
        <taxon>Adiantum</taxon>
    </lineage>
</organism>
<dbReference type="EMBL" id="JABFUD020000002">
    <property type="protein sequence ID" value="KAI5083673.1"/>
    <property type="molecule type" value="Genomic_DNA"/>
</dbReference>
<accession>A0A9D4VDR0</accession>
<reference evidence="1" key="1">
    <citation type="submission" date="2021-01" db="EMBL/GenBank/DDBJ databases">
        <title>Adiantum capillus-veneris genome.</title>
        <authorList>
            <person name="Fang Y."/>
            <person name="Liao Q."/>
        </authorList>
    </citation>
    <scope>NUCLEOTIDE SEQUENCE</scope>
    <source>
        <strain evidence="1">H3</strain>
        <tissue evidence="1">Leaf</tissue>
    </source>
</reference>
<name>A0A9D4VDR0_ADICA</name>
<protein>
    <submittedName>
        <fullName evidence="1">Uncharacterized protein</fullName>
    </submittedName>
</protein>
<dbReference type="AlphaFoldDB" id="A0A9D4VDR0"/>
<comment type="caution">
    <text evidence="1">The sequence shown here is derived from an EMBL/GenBank/DDBJ whole genome shotgun (WGS) entry which is preliminary data.</text>
</comment>